<dbReference type="InterPro" id="IPR029242">
    <property type="entry name" value="MLANA"/>
</dbReference>
<dbReference type="GO" id="GO:0005802">
    <property type="term" value="C:trans-Golgi network"/>
    <property type="evidence" value="ECO:0007669"/>
    <property type="project" value="TreeGrafter"/>
</dbReference>
<dbReference type="GO" id="GO:0005789">
    <property type="term" value="C:endoplasmic reticulum membrane"/>
    <property type="evidence" value="ECO:0007669"/>
    <property type="project" value="TreeGrafter"/>
</dbReference>
<reference evidence="2" key="1">
    <citation type="submission" date="2025-08" db="UniProtKB">
        <authorList>
            <consortium name="RefSeq"/>
        </authorList>
    </citation>
    <scope>IDENTIFICATION</scope>
    <source>
        <tissue evidence="2">Whole blood</tissue>
    </source>
</reference>
<dbReference type="PANTHER" id="PTHR15305">
    <property type="entry name" value="MELANOMA ANTIGEN RECOGNIZED BY T-CELLS 1"/>
    <property type="match status" value="1"/>
</dbReference>
<dbReference type="PANTHER" id="PTHR15305:SF0">
    <property type="entry name" value="MELANOMA ANTIGEN RECOGNIZED BY T-CELLS 1"/>
    <property type="match status" value="1"/>
</dbReference>
<gene>
    <name evidence="2" type="primary">MLANA</name>
</gene>
<dbReference type="CTD" id="2315"/>
<dbReference type="OrthoDB" id="9946040at2759"/>
<name>A0A384C0X9_URSMA</name>
<keyword evidence="1" id="KW-1185">Reference proteome</keyword>
<proteinExistence type="predicted"/>
<organism evidence="1 2">
    <name type="scientific">Ursus maritimus</name>
    <name type="common">Polar bear</name>
    <name type="synonym">Thalarctos maritimus</name>
    <dbReference type="NCBI Taxonomy" id="29073"/>
    <lineage>
        <taxon>Eukaryota</taxon>
        <taxon>Metazoa</taxon>
        <taxon>Chordata</taxon>
        <taxon>Craniata</taxon>
        <taxon>Vertebrata</taxon>
        <taxon>Euteleostomi</taxon>
        <taxon>Mammalia</taxon>
        <taxon>Eutheria</taxon>
        <taxon>Laurasiatheria</taxon>
        <taxon>Carnivora</taxon>
        <taxon>Caniformia</taxon>
        <taxon>Ursidae</taxon>
        <taxon>Ursus</taxon>
    </lineage>
</organism>
<dbReference type="Proteomes" id="UP000261680">
    <property type="component" value="Unplaced"/>
</dbReference>
<accession>A0A384C0X9</accession>
<dbReference type="RefSeq" id="XP_008688094.1">
    <property type="nucleotide sequence ID" value="XM_008689872.1"/>
</dbReference>
<dbReference type="KEGG" id="umr:103662210"/>
<evidence type="ECO:0000313" key="1">
    <source>
        <dbReference type="Proteomes" id="UP000261680"/>
    </source>
</evidence>
<protein>
    <submittedName>
        <fullName evidence="2">Melanoma antigen recognized by T-cells 1 isoform X1</fullName>
    </submittedName>
</protein>
<dbReference type="Pfam" id="PF14991">
    <property type="entry name" value="MLANA"/>
    <property type="match status" value="1"/>
</dbReference>
<evidence type="ECO:0000313" key="2">
    <source>
        <dbReference type="RefSeq" id="XP_008688094.1"/>
    </source>
</evidence>
<dbReference type="GeneID" id="103662210"/>
<sequence>MKDCFSWFGKRCPVACPHKMPREEAHFILGHPKKGHNHSYITAEEFPSWKTSIWEQDGSFLKPCSLYSTQAPGDGLQTEQRAAGIGILTVILGSLLLIGCWYCGRRSGYRSLRDKSIHAGTQSTLTGRCPCEGFGHQDSKLPFQENNCEPVILEILKLRMCYPLILLDSTGTDRVYHNGLKNRLWSQITVKLYDLGQGS</sequence>
<dbReference type="AlphaFoldDB" id="A0A384C0X9"/>
<dbReference type="GO" id="GO:0042470">
    <property type="term" value="C:melanosome"/>
    <property type="evidence" value="ECO:0007669"/>
    <property type="project" value="InterPro"/>
</dbReference>